<dbReference type="GO" id="GO:0010494">
    <property type="term" value="C:cytoplasmic stress granule"/>
    <property type="evidence" value="ECO:0007669"/>
    <property type="project" value="TreeGrafter"/>
</dbReference>
<dbReference type="EMBL" id="HG739103">
    <property type="protein sequence ID" value="CDP05750.1"/>
    <property type="molecule type" value="Genomic_DNA"/>
</dbReference>
<dbReference type="FunCoup" id="A0A068UB38">
    <property type="interactions" value="1332"/>
</dbReference>
<feature type="region of interest" description="Disordered" evidence="1">
    <location>
        <begin position="218"/>
        <end position="253"/>
    </location>
</feature>
<dbReference type="PANTHER" id="PTHR12854">
    <property type="entry name" value="ATAXIN 2-RELATED"/>
    <property type="match status" value="1"/>
</dbReference>
<feature type="domain" description="Ataxin 2 SM" evidence="2">
    <location>
        <begin position="21"/>
        <end position="100"/>
    </location>
</feature>
<proteinExistence type="predicted"/>
<dbReference type="GO" id="GO:0003729">
    <property type="term" value="F:mRNA binding"/>
    <property type="evidence" value="ECO:0007669"/>
    <property type="project" value="TreeGrafter"/>
</dbReference>
<dbReference type="STRING" id="49390.A0A068UB38"/>
<name>A0A068UB38_COFCA</name>
<organism evidence="3 4">
    <name type="scientific">Coffea canephora</name>
    <name type="common">Robusta coffee</name>
    <dbReference type="NCBI Taxonomy" id="49390"/>
    <lineage>
        <taxon>Eukaryota</taxon>
        <taxon>Viridiplantae</taxon>
        <taxon>Streptophyta</taxon>
        <taxon>Embryophyta</taxon>
        <taxon>Tracheophyta</taxon>
        <taxon>Spermatophyta</taxon>
        <taxon>Magnoliopsida</taxon>
        <taxon>eudicotyledons</taxon>
        <taxon>Gunneridae</taxon>
        <taxon>Pentapetalae</taxon>
        <taxon>asterids</taxon>
        <taxon>lamiids</taxon>
        <taxon>Gentianales</taxon>
        <taxon>Rubiaceae</taxon>
        <taxon>Ixoroideae</taxon>
        <taxon>Gardenieae complex</taxon>
        <taxon>Bertiereae - Coffeeae clade</taxon>
        <taxon>Coffeeae</taxon>
        <taxon>Coffea</taxon>
    </lineage>
</organism>
<dbReference type="InParanoid" id="A0A068UB38"/>
<accession>A0A068UB38</accession>
<dbReference type="PhylomeDB" id="A0A068UB38"/>
<feature type="compositionally biased region" description="Pro residues" evidence="1">
    <location>
        <begin position="349"/>
        <end position="361"/>
    </location>
</feature>
<dbReference type="Pfam" id="PF14438">
    <property type="entry name" value="SM-ATX"/>
    <property type="match status" value="1"/>
</dbReference>
<feature type="compositionally biased region" description="Polar residues" evidence="1">
    <location>
        <begin position="243"/>
        <end position="253"/>
    </location>
</feature>
<keyword evidence="4" id="KW-1185">Reference proteome</keyword>
<feature type="region of interest" description="Disordered" evidence="1">
    <location>
        <begin position="323"/>
        <end position="368"/>
    </location>
</feature>
<dbReference type="PANTHER" id="PTHR12854:SF12">
    <property type="entry name" value="POLYADENYLATE-BINDING PROTEIN INTERACTING PROTEIN"/>
    <property type="match status" value="1"/>
</dbReference>
<dbReference type="InterPro" id="IPR025852">
    <property type="entry name" value="SM_dom_ATX"/>
</dbReference>
<dbReference type="GO" id="GO:0034063">
    <property type="term" value="P:stress granule assembly"/>
    <property type="evidence" value="ECO:0007669"/>
    <property type="project" value="TreeGrafter"/>
</dbReference>
<reference evidence="4" key="1">
    <citation type="journal article" date="2014" name="Science">
        <title>The coffee genome provides insight into the convergent evolution of caffeine biosynthesis.</title>
        <authorList>
            <person name="Denoeud F."/>
            <person name="Carretero-Paulet L."/>
            <person name="Dereeper A."/>
            <person name="Droc G."/>
            <person name="Guyot R."/>
            <person name="Pietrella M."/>
            <person name="Zheng C."/>
            <person name="Alberti A."/>
            <person name="Anthony F."/>
            <person name="Aprea G."/>
            <person name="Aury J.M."/>
            <person name="Bento P."/>
            <person name="Bernard M."/>
            <person name="Bocs S."/>
            <person name="Campa C."/>
            <person name="Cenci A."/>
            <person name="Combes M.C."/>
            <person name="Crouzillat D."/>
            <person name="Da Silva C."/>
            <person name="Daddiego L."/>
            <person name="De Bellis F."/>
            <person name="Dussert S."/>
            <person name="Garsmeur O."/>
            <person name="Gayraud T."/>
            <person name="Guignon V."/>
            <person name="Jahn K."/>
            <person name="Jamilloux V."/>
            <person name="Joet T."/>
            <person name="Labadie K."/>
            <person name="Lan T."/>
            <person name="Leclercq J."/>
            <person name="Lepelley M."/>
            <person name="Leroy T."/>
            <person name="Li L.T."/>
            <person name="Librado P."/>
            <person name="Lopez L."/>
            <person name="Munoz A."/>
            <person name="Noel B."/>
            <person name="Pallavicini A."/>
            <person name="Perrotta G."/>
            <person name="Poncet V."/>
            <person name="Pot D."/>
            <person name="Priyono X."/>
            <person name="Rigoreau M."/>
            <person name="Rouard M."/>
            <person name="Rozas J."/>
            <person name="Tranchant-Dubreuil C."/>
            <person name="VanBuren R."/>
            <person name="Zhang Q."/>
            <person name="Andrade A.C."/>
            <person name="Argout X."/>
            <person name="Bertrand B."/>
            <person name="de Kochko A."/>
            <person name="Graziosi G."/>
            <person name="Henry R.J."/>
            <person name="Jayarama X."/>
            <person name="Ming R."/>
            <person name="Nagai C."/>
            <person name="Rounsley S."/>
            <person name="Sankoff D."/>
            <person name="Giuliano G."/>
            <person name="Albert V.A."/>
            <person name="Wincker P."/>
            <person name="Lashermes P."/>
        </authorList>
    </citation>
    <scope>NUCLEOTIDE SEQUENCE [LARGE SCALE GENOMIC DNA]</scope>
    <source>
        <strain evidence="4">cv. DH200-94</strain>
    </source>
</reference>
<dbReference type="InterPro" id="IPR045117">
    <property type="entry name" value="ATXN2-like"/>
</dbReference>
<evidence type="ECO:0000313" key="4">
    <source>
        <dbReference type="Proteomes" id="UP000295252"/>
    </source>
</evidence>
<evidence type="ECO:0000256" key="1">
    <source>
        <dbReference type="SAM" id="MobiDB-lite"/>
    </source>
</evidence>
<sequence length="544" mass="58135">MGRKNGGLLPEEQNGASTSANNALVFITMSIIGFPVDVHVKDGSIYSGTFHTASIDDAYGIVLKKARMIKKGNRQTNLADGSLIETLIILSEDLVQVVAKELMLPAEGISGKVGAAYVVATAGTLPQNVREEREANVTNSKEPNLDRKHDTHARFVRPYKNSFQNGSVHNNSVPIANGKSDCRNLVKGGEAFTVSPNMRQVGDSSEEKRSDLVQEQVLHGEETTDQVEGSRSSLDAHSKDMNAGTNKGESPNLMSFERSTVAKLDDPSNLRHTLDKAQETTALSSKVCADASSGFGVASDCNLSLSSASTKVVLPKVANHGLTTKESKLNPRAKLFSPSPLQHRSATPPAVPSRTPEPPPTVSNAPADPEADLSSFAYCSSVPAKFLTRNNLFLGNGWSDLQYVQPVVGHVGSRTPPVRYASQYNHLQAGTTYLHQNSQNMTGRAGPLFYALPVSNDATQGVAGYSQLSSHPLLMPHQANLPKNQGIATMQALQLYVTPFLANGQQPYAVPSYIPISPPFFPSMGSIPVPGSDGSLSAKFVCQS</sequence>
<dbReference type="Gramene" id="CDP05750">
    <property type="protein sequence ID" value="CDP05750"/>
    <property type="gene ID" value="GSCOC_T00021022001"/>
</dbReference>
<evidence type="ECO:0000313" key="3">
    <source>
        <dbReference type="EMBL" id="CDP05750.1"/>
    </source>
</evidence>
<protein>
    <recommendedName>
        <fullName evidence="2">Ataxin 2 SM domain-containing protein</fullName>
    </recommendedName>
</protein>
<dbReference type="OMA" id="QNVMVGR"/>
<dbReference type="AlphaFoldDB" id="A0A068UB38"/>
<evidence type="ECO:0000259" key="2">
    <source>
        <dbReference type="Pfam" id="PF14438"/>
    </source>
</evidence>
<gene>
    <name evidence="3" type="ORF">GSCOC_T00021022001</name>
</gene>
<dbReference type="Proteomes" id="UP000295252">
    <property type="component" value="Chromosome VII"/>
</dbReference>
<dbReference type="OrthoDB" id="2275718at2759"/>